<reference evidence="1" key="1">
    <citation type="submission" date="2020-02" db="EMBL/GenBank/DDBJ databases">
        <authorList>
            <person name="Meier V. D."/>
        </authorList>
    </citation>
    <scope>NUCLEOTIDE SEQUENCE</scope>
    <source>
        <strain evidence="1">AVDCRST_MAG56</strain>
    </source>
</reference>
<dbReference type="AlphaFoldDB" id="A0A6J4M008"/>
<proteinExistence type="predicted"/>
<dbReference type="InterPro" id="IPR018775">
    <property type="entry name" value="RlaP"/>
</dbReference>
<protein>
    <submittedName>
        <fullName evidence="1">Uncharacterized protein YcgL</fullName>
    </submittedName>
</protein>
<dbReference type="PANTHER" id="PTHR34817:SF2">
    <property type="entry name" value="NUCLEOTIDYLTRANSFERASE"/>
    <property type="match status" value="1"/>
</dbReference>
<accession>A0A6J4M008</accession>
<evidence type="ECO:0000313" key="1">
    <source>
        <dbReference type="EMBL" id="CAA9345428.1"/>
    </source>
</evidence>
<name>A0A6J4M008_9SPHI</name>
<organism evidence="1">
    <name type="scientific">uncultured Cytophagales bacterium</name>
    <dbReference type="NCBI Taxonomy" id="158755"/>
    <lineage>
        <taxon>Bacteria</taxon>
        <taxon>Pseudomonadati</taxon>
        <taxon>Bacteroidota</taxon>
        <taxon>Sphingobacteriia</taxon>
        <taxon>Sphingobacteriales</taxon>
        <taxon>environmental samples</taxon>
    </lineage>
</organism>
<dbReference type="Pfam" id="PF10127">
    <property type="entry name" value="RlaP"/>
    <property type="match status" value="1"/>
</dbReference>
<sequence>MRPQILALLAGLEAEHGIRILYACESGSRAWGFPSPDSDYDVRFVYAHPAEWYFSVEDLKDTIEKPVSDLLDAGGWELRKALRGLRKSNATLFEWLQSPIVYREAEGFGDAMRELMHAYFSPRAVVHHHLGLVRKLWLEVGPATADLRLKTAFYLLRSLLSAAWVLEKGTLPPMAFEPLRPLIRDPDLARLVDRWLAQKAASDERTRVPLPGPFRAFIEGGVALCETHAQSAPVNQNGPEPLNEFFRQMILLPHDH</sequence>
<dbReference type="PANTHER" id="PTHR34817">
    <property type="entry name" value="NUCLEOTIDYLTRANSFERASE"/>
    <property type="match status" value="1"/>
</dbReference>
<gene>
    <name evidence="1" type="ORF">AVDCRST_MAG56-8143</name>
</gene>
<dbReference type="EMBL" id="CADCTQ010000684">
    <property type="protein sequence ID" value="CAA9345428.1"/>
    <property type="molecule type" value="Genomic_DNA"/>
</dbReference>